<keyword evidence="5 6" id="KW-0539">Nucleus</keyword>
<dbReference type="PANTHER" id="PTHR12708:SF0">
    <property type="entry name" value="DNA POLYMERASE EPSILON SUBUNIT 2"/>
    <property type="match status" value="1"/>
</dbReference>
<dbReference type="GO" id="GO:0042276">
    <property type="term" value="P:error-prone translesion synthesis"/>
    <property type="evidence" value="ECO:0007669"/>
    <property type="project" value="TreeGrafter"/>
</dbReference>
<dbReference type="Gene3D" id="3.60.21.60">
    <property type="match status" value="1"/>
</dbReference>
<sequence length="550" mass="60860">MDVSMTDAPLNIQDLSKYFKRRGLTLSGDAACALENVLARESDPTSHLPQILTLLRPTLTSSTISLTHLTPIIASLTSSLTDYTTSSTSLITPFDVPSKKIVYHPERKAHQVVTINKLDITPADVSSKPSAWLERYNNLLSRLHYNDYFRPSSVSKGIELVKTCSAVGRSSTGNNVFMFGLLNAGNLEDDTGSVTIDLRNLDTTQGYVFESCFVVVEGILENGGLTAVEIHHPPFSSREQVVKNYGKDIIHSYDDEYFTYLNNETLNIDTRHEEGTVIVLQGVEMDREETSSRLRKVFSGFEDVVKWGVEEDLKSFNKFVDEGGVSENFARYQPPVFVLMGSFTSTSLTHTSSGIRLYKHYMSVLGDIISEHSYVSTHAKFVIVPGSNDPVNTGVLPWRGIPNFFMKGLTEHSKVNNVHLASNPCVLKLFHRPCVIFNKPDILTLFRRSAILPVEGEDGFKHVFKCILDQGHLCPLPARVMPCMVNLSYTMRLDIPPTAIILGAGEEGDSFKYGNEGEEEGVDCVVTGGFGKGEFVVYYPGRGEAEVSGV</sequence>
<dbReference type="AlphaFoldDB" id="A0A9W7B223"/>
<evidence type="ECO:0000256" key="5">
    <source>
        <dbReference type="ARBA" id="ARBA00023242"/>
    </source>
</evidence>
<dbReference type="InterPro" id="IPR016266">
    <property type="entry name" value="POLE2"/>
</dbReference>
<dbReference type="Pfam" id="PF04042">
    <property type="entry name" value="DNA_pol_E_B"/>
    <property type="match status" value="1"/>
</dbReference>
<dbReference type="GO" id="GO:0008622">
    <property type="term" value="C:epsilon DNA polymerase complex"/>
    <property type="evidence" value="ECO:0007669"/>
    <property type="project" value="UniProtKB-UniRule"/>
</dbReference>
<evidence type="ECO:0000256" key="4">
    <source>
        <dbReference type="ARBA" id="ARBA00023125"/>
    </source>
</evidence>
<dbReference type="InterPro" id="IPR007185">
    <property type="entry name" value="DNA_pol_a/d/e_bsu"/>
</dbReference>
<evidence type="ECO:0000256" key="2">
    <source>
        <dbReference type="ARBA" id="ARBA00009560"/>
    </source>
</evidence>
<accession>A0A9W7B223</accession>
<keyword evidence="4 6" id="KW-0238">DNA-binding</keyword>
<dbReference type="PIRSF" id="PIRSF000799">
    <property type="entry name" value="DNA_pol_eps_2"/>
    <property type="match status" value="1"/>
</dbReference>
<keyword evidence="3 6" id="KW-0235">DNA replication</keyword>
<evidence type="ECO:0000313" key="9">
    <source>
        <dbReference type="Proteomes" id="UP001165160"/>
    </source>
</evidence>
<comment type="function">
    <text evidence="6">Participates in DNA repair and in chromosomal DNA replication.</text>
</comment>
<evidence type="ECO:0000313" key="8">
    <source>
        <dbReference type="EMBL" id="GMH82421.1"/>
    </source>
</evidence>
<protein>
    <recommendedName>
        <fullName evidence="6">DNA polymerase epsilon subunit</fullName>
    </recommendedName>
    <alternativeName>
        <fullName evidence="6">DNA polymerase II subunit 2</fullName>
    </alternativeName>
</protein>
<dbReference type="EMBL" id="BRXX01000015">
    <property type="protein sequence ID" value="GMH82421.1"/>
    <property type="molecule type" value="Genomic_DNA"/>
</dbReference>
<evidence type="ECO:0000259" key="7">
    <source>
        <dbReference type="Pfam" id="PF04042"/>
    </source>
</evidence>
<evidence type="ECO:0000256" key="3">
    <source>
        <dbReference type="ARBA" id="ARBA00022705"/>
    </source>
</evidence>
<dbReference type="GO" id="GO:0003677">
    <property type="term" value="F:DNA binding"/>
    <property type="evidence" value="ECO:0007669"/>
    <property type="project" value="UniProtKB-UniRule"/>
</dbReference>
<comment type="caution">
    <text evidence="8">The sequence shown here is derived from an EMBL/GenBank/DDBJ whole genome shotgun (WGS) entry which is preliminary data.</text>
</comment>
<comment type="similarity">
    <text evidence="2 6">Belongs to the DNA polymerase epsilon subunit B family.</text>
</comment>
<name>A0A9W7B223_9STRA</name>
<dbReference type="Proteomes" id="UP001165160">
    <property type="component" value="Unassembled WGS sequence"/>
</dbReference>
<proteinExistence type="inferred from homology"/>
<reference evidence="9" key="1">
    <citation type="journal article" date="2023" name="Commun. Biol.">
        <title>Genome analysis of Parmales, the sister group of diatoms, reveals the evolutionary specialization of diatoms from phago-mixotrophs to photoautotrophs.</title>
        <authorList>
            <person name="Ban H."/>
            <person name="Sato S."/>
            <person name="Yoshikawa S."/>
            <person name="Yamada K."/>
            <person name="Nakamura Y."/>
            <person name="Ichinomiya M."/>
            <person name="Sato N."/>
            <person name="Blanc-Mathieu R."/>
            <person name="Endo H."/>
            <person name="Kuwata A."/>
            <person name="Ogata H."/>
        </authorList>
    </citation>
    <scope>NUCLEOTIDE SEQUENCE [LARGE SCALE GENOMIC DNA]</scope>
    <source>
        <strain evidence="9">NIES 3699</strain>
    </source>
</reference>
<evidence type="ECO:0000256" key="1">
    <source>
        <dbReference type="ARBA" id="ARBA00004123"/>
    </source>
</evidence>
<organism evidence="8 9">
    <name type="scientific">Triparma verrucosa</name>
    <dbReference type="NCBI Taxonomy" id="1606542"/>
    <lineage>
        <taxon>Eukaryota</taxon>
        <taxon>Sar</taxon>
        <taxon>Stramenopiles</taxon>
        <taxon>Ochrophyta</taxon>
        <taxon>Bolidophyceae</taxon>
        <taxon>Parmales</taxon>
        <taxon>Triparmaceae</taxon>
        <taxon>Triparma</taxon>
    </lineage>
</organism>
<keyword evidence="9" id="KW-1185">Reference proteome</keyword>
<feature type="domain" description="DNA polymerase alpha/delta/epsilon subunit B" evidence="7">
    <location>
        <begin position="330"/>
        <end position="504"/>
    </location>
</feature>
<comment type="subcellular location">
    <subcellularLocation>
        <location evidence="1 6">Nucleus</location>
    </subcellularLocation>
</comment>
<dbReference type="PANTHER" id="PTHR12708">
    <property type="entry name" value="DNA POLYMERASE EPSILON SUBUNIT B"/>
    <property type="match status" value="1"/>
</dbReference>
<dbReference type="GO" id="GO:0006261">
    <property type="term" value="P:DNA-templated DNA replication"/>
    <property type="evidence" value="ECO:0007669"/>
    <property type="project" value="InterPro"/>
</dbReference>
<evidence type="ECO:0000256" key="6">
    <source>
        <dbReference type="PIRNR" id="PIRNR000799"/>
    </source>
</evidence>
<gene>
    <name evidence="8" type="ORF">TrVE_jg587</name>
</gene>